<dbReference type="AlphaFoldDB" id="A0A8T3CCJ1"/>
<dbReference type="EMBL" id="JAGYWB010000001">
    <property type="protein sequence ID" value="KAI0530677.1"/>
    <property type="molecule type" value="Genomic_DNA"/>
</dbReference>
<comment type="catalytic activity">
    <reaction evidence="5">
        <text>(E)-4-coumarate + ATP + CoA = (E)-4-coumaroyl-CoA + AMP + diphosphate</text>
        <dbReference type="Rhea" id="RHEA:19641"/>
        <dbReference type="ChEBI" id="CHEBI:12876"/>
        <dbReference type="ChEBI" id="CHEBI:30616"/>
        <dbReference type="ChEBI" id="CHEBI:33019"/>
        <dbReference type="ChEBI" id="CHEBI:57287"/>
        <dbReference type="ChEBI" id="CHEBI:85008"/>
        <dbReference type="ChEBI" id="CHEBI:456215"/>
        <dbReference type="EC" id="6.2.1.12"/>
    </reaction>
    <physiologicalReaction direction="left-to-right" evidence="5">
        <dbReference type="Rhea" id="RHEA:19642"/>
    </physiologicalReaction>
</comment>
<feature type="domain" description="AMP-dependent synthetase/ligase" evidence="8">
    <location>
        <begin position="62"/>
        <end position="405"/>
    </location>
</feature>
<dbReference type="InterPro" id="IPR025110">
    <property type="entry name" value="AMP-bd_C"/>
</dbReference>
<dbReference type="GO" id="GO:0106290">
    <property type="term" value="F:trans-cinnamate-CoA ligase activity"/>
    <property type="evidence" value="ECO:0007669"/>
    <property type="project" value="UniProtKB-ARBA"/>
</dbReference>
<evidence type="ECO:0000259" key="9">
    <source>
        <dbReference type="Pfam" id="PF13193"/>
    </source>
</evidence>
<evidence type="ECO:0000256" key="1">
    <source>
        <dbReference type="ARBA" id="ARBA00006432"/>
    </source>
</evidence>
<feature type="transmembrane region" description="Helical" evidence="7">
    <location>
        <begin position="243"/>
        <end position="265"/>
    </location>
</feature>
<dbReference type="InterPro" id="IPR000873">
    <property type="entry name" value="AMP-dep_synth/lig_dom"/>
</dbReference>
<evidence type="ECO:0000256" key="4">
    <source>
        <dbReference type="ARBA" id="ARBA00022840"/>
    </source>
</evidence>
<keyword evidence="3" id="KW-0436">Ligase</keyword>
<feature type="domain" description="AMP-binding enzyme C-terminal" evidence="9">
    <location>
        <begin position="456"/>
        <end position="531"/>
    </location>
</feature>
<keyword evidence="4" id="KW-0547">Nucleotide-binding</keyword>
<dbReference type="PANTHER" id="PTHR24096:SF338">
    <property type="entry name" value="4-COUMARATE--COA LIGASE-LIKE 8-RELATED"/>
    <property type="match status" value="1"/>
</dbReference>
<dbReference type="GO" id="GO:0016207">
    <property type="term" value="F:4-coumarate-CoA ligase activity"/>
    <property type="evidence" value="ECO:0007669"/>
    <property type="project" value="UniProtKB-EC"/>
</dbReference>
<dbReference type="PANTHER" id="PTHR24096">
    <property type="entry name" value="LONG-CHAIN-FATTY-ACID--COA LIGASE"/>
    <property type="match status" value="1"/>
</dbReference>
<comment type="similarity">
    <text evidence="1">Belongs to the ATP-dependent AMP-binding enzyme family.</text>
</comment>
<dbReference type="InterPro" id="IPR045851">
    <property type="entry name" value="AMP-bd_C_sf"/>
</dbReference>
<evidence type="ECO:0000313" key="10">
    <source>
        <dbReference type="EMBL" id="KAI0530677.1"/>
    </source>
</evidence>
<dbReference type="Pfam" id="PF13193">
    <property type="entry name" value="AMP-binding_C"/>
    <property type="match status" value="1"/>
</dbReference>
<proteinExistence type="inferred from homology"/>
<dbReference type="InterPro" id="IPR042099">
    <property type="entry name" value="ANL_N_sf"/>
</dbReference>
<sequence length="553" mass="60546">MHTELSAAEKTRATMEAESIQSNFSSSTGIYTSPFPSLPLLPSSPPPSLPSFLLPSLPLSSHPAFIDSATSQTLTYSSLTSLTASISHTLTHSYSIRPNDIILLISPNSILFPPLSLAVMSSGAILSTANHLLTRRELISQVQDSRPSLILTTQSLYPKLLGLIPRPPVLIDHFLQTLTPSQTLTTTPNHAAALMYSSGTTGRSKGVICTHGNLIHVASALRRIWGTRNESGKKDVYLCVIPLFHMFGFSVFVCGAVAAGATVVVMERYSLEGVLEAVEKWGVTRMPAVPPMVVQMVKKREMAKKYDLRSLKEVICSGAPLAKEFRESFVDCYPAVVLSQCYGLTETSGPITLCDGVEGNLHHSIGRLIPSIEAKIIDVCTGESLPPNKNGELCVRGPPIMQGYLNNPEATSLAIDEQGWLHTGDLCYIDNKGLVYVVDRIKELIKYKAYQVAPVELEEILSTHPGVEDVAVTSFPDEEAGEIPMACVVRKAGFEMQKDELVAFMEDKVAPYKRIRKVMFVEFIPRSPSGKIIRRHLKDSDFVLQRPEISARL</sequence>
<dbReference type="PROSITE" id="PS00455">
    <property type="entry name" value="AMP_BINDING"/>
    <property type="match status" value="1"/>
</dbReference>
<evidence type="ECO:0000256" key="5">
    <source>
        <dbReference type="ARBA" id="ARBA00034252"/>
    </source>
</evidence>
<dbReference type="GO" id="GO:0009698">
    <property type="term" value="P:phenylpropanoid metabolic process"/>
    <property type="evidence" value="ECO:0007669"/>
    <property type="project" value="UniProtKB-ARBA"/>
</dbReference>
<dbReference type="InterPro" id="IPR020845">
    <property type="entry name" value="AMP-binding_CS"/>
</dbReference>
<dbReference type="SMR" id="A0A8T3CCJ1"/>
<dbReference type="Gene3D" id="3.40.50.12780">
    <property type="entry name" value="N-terminal domain of ligase-like"/>
    <property type="match status" value="1"/>
</dbReference>
<gene>
    <name evidence="10" type="ORF">KFK09_000224</name>
</gene>
<evidence type="ECO:0000259" key="8">
    <source>
        <dbReference type="Pfam" id="PF00501"/>
    </source>
</evidence>
<keyword evidence="11" id="KW-1185">Reference proteome</keyword>
<dbReference type="GO" id="GO:0005777">
    <property type="term" value="C:peroxisome"/>
    <property type="evidence" value="ECO:0007669"/>
    <property type="project" value="TreeGrafter"/>
</dbReference>
<dbReference type="Gene3D" id="3.30.300.30">
    <property type="match status" value="1"/>
</dbReference>
<keyword evidence="7" id="KW-0472">Membrane</keyword>
<evidence type="ECO:0000256" key="7">
    <source>
        <dbReference type="SAM" id="Phobius"/>
    </source>
</evidence>
<protein>
    <recommendedName>
        <fullName evidence="2">4-coumarate--CoA ligase</fullName>
        <ecNumber evidence="2">6.2.1.12</ecNumber>
    </recommendedName>
</protein>
<comment type="caution">
    <text evidence="10">The sequence shown here is derived from an EMBL/GenBank/DDBJ whole genome shotgun (WGS) entry which is preliminary data.</text>
</comment>
<evidence type="ECO:0000256" key="6">
    <source>
        <dbReference type="SAM" id="MobiDB-lite"/>
    </source>
</evidence>
<keyword evidence="4" id="KW-0067">ATP-binding</keyword>
<feature type="compositionally biased region" description="Basic and acidic residues" evidence="6">
    <location>
        <begin position="1"/>
        <end position="15"/>
    </location>
</feature>
<dbReference type="SUPFAM" id="SSF56801">
    <property type="entry name" value="Acetyl-CoA synthetase-like"/>
    <property type="match status" value="1"/>
</dbReference>
<dbReference type="OrthoDB" id="10253869at2759"/>
<dbReference type="EC" id="6.2.1.12" evidence="2"/>
<name>A0A8T3CCJ1_DENNO</name>
<evidence type="ECO:0000256" key="3">
    <source>
        <dbReference type="ARBA" id="ARBA00022598"/>
    </source>
</evidence>
<dbReference type="GO" id="GO:0005524">
    <property type="term" value="F:ATP binding"/>
    <property type="evidence" value="ECO:0007669"/>
    <property type="project" value="UniProtKB-KW"/>
</dbReference>
<keyword evidence="7" id="KW-1133">Transmembrane helix</keyword>
<organism evidence="10 11">
    <name type="scientific">Dendrobium nobile</name>
    <name type="common">Orchid</name>
    <dbReference type="NCBI Taxonomy" id="94219"/>
    <lineage>
        <taxon>Eukaryota</taxon>
        <taxon>Viridiplantae</taxon>
        <taxon>Streptophyta</taxon>
        <taxon>Embryophyta</taxon>
        <taxon>Tracheophyta</taxon>
        <taxon>Spermatophyta</taxon>
        <taxon>Magnoliopsida</taxon>
        <taxon>Liliopsida</taxon>
        <taxon>Asparagales</taxon>
        <taxon>Orchidaceae</taxon>
        <taxon>Epidendroideae</taxon>
        <taxon>Malaxideae</taxon>
        <taxon>Dendrobiinae</taxon>
        <taxon>Dendrobium</taxon>
    </lineage>
</organism>
<dbReference type="Proteomes" id="UP000829196">
    <property type="component" value="Unassembled WGS sequence"/>
</dbReference>
<dbReference type="Pfam" id="PF00501">
    <property type="entry name" value="AMP-binding"/>
    <property type="match status" value="1"/>
</dbReference>
<reference evidence="10" key="1">
    <citation type="journal article" date="2022" name="Front. Genet.">
        <title>Chromosome-Scale Assembly of the Dendrobium nobile Genome Provides Insights Into the Molecular Mechanism of the Biosynthesis of the Medicinal Active Ingredient of Dendrobium.</title>
        <authorList>
            <person name="Xu Q."/>
            <person name="Niu S.-C."/>
            <person name="Li K.-L."/>
            <person name="Zheng P.-J."/>
            <person name="Zhang X.-J."/>
            <person name="Jia Y."/>
            <person name="Liu Y."/>
            <person name="Niu Y.-X."/>
            <person name="Yu L.-H."/>
            <person name="Chen D.-F."/>
            <person name="Zhang G.-Q."/>
        </authorList>
    </citation>
    <scope>NUCLEOTIDE SEQUENCE</scope>
    <source>
        <tissue evidence="10">Leaf</tissue>
    </source>
</reference>
<evidence type="ECO:0000256" key="2">
    <source>
        <dbReference type="ARBA" id="ARBA00012959"/>
    </source>
</evidence>
<keyword evidence="7" id="KW-0812">Transmembrane</keyword>
<accession>A0A8T3CCJ1</accession>
<evidence type="ECO:0000313" key="11">
    <source>
        <dbReference type="Proteomes" id="UP000829196"/>
    </source>
</evidence>
<dbReference type="FunFam" id="3.30.300.30:FF:000007">
    <property type="entry name" value="4-coumarate--CoA ligase 2"/>
    <property type="match status" value="1"/>
</dbReference>
<feature type="region of interest" description="Disordered" evidence="6">
    <location>
        <begin position="1"/>
        <end position="21"/>
    </location>
</feature>